<evidence type="ECO:0000256" key="1">
    <source>
        <dbReference type="SAM" id="Phobius"/>
    </source>
</evidence>
<dbReference type="EMBL" id="SOCE01000001">
    <property type="protein sequence ID" value="TDU88391.1"/>
    <property type="molecule type" value="Genomic_DNA"/>
</dbReference>
<dbReference type="OrthoDB" id="3932808at2"/>
<feature type="transmembrane region" description="Helical" evidence="1">
    <location>
        <begin position="150"/>
        <end position="173"/>
    </location>
</feature>
<evidence type="ECO:0000313" key="2">
    <source>
        <dbReference type="EMBL" id="TDU88391.1"/>
    </source>
</evidence>
<name>A0A4R7T904_9ACTN</name>
<evidence type="ECO:0008006" key="4">
    <source>
        <dbReference type="Google" id="ProtNLM"/>
    </source>
</evidence>
<dbReference type="Proteomes" id="UP000295151">
    <property type="component" value="Unassembled WGS sequence"/>
</dbReference>
<gene>
    <name evidence="2" type="ORF">EV138_1935</name>
</gene>
<keyword evidence="1" id="KW-1133">Transmembrane helix</keyword>
<accession>A0A4R7T904</accession>
<keyword evidence="1" id="KW-0812">Transmembrane</keyword>
<sequence>MSDTTTLQRPLLTARSPISSADVEAISPADAEAALLANYPDLVRIAYALLPAYVGRHRRVIAAHGVVQRALPDHRRLERLLRGATDARSFVRDRVRQEAIKQAQARTPWWVLPQVWGLRLLAWFAAPDNTSFDPCSLQPVRRTELARRNACGRTVAILVTSLLALGILATLIAEAVNSA</sequence>
<protein>
    <recommendedName>
        <fullName evidence="4">DNA-directed RNA polymerase specialized sigma24 family protein</fullName>
    </recommendedName>
</protein>
<proteinExistence type="predicted"/>
<evidence type="ECO:0000313" key="3">
    <source>
        <dbReference type="Proteomes" id="UP000295151"/>
    </source>
</evidence>
<comment type="caution">
    <text evidence="2">The sequence shown here is derived from an EMBL/GenBank/DDBJ whole genome shotgun (WGS) entry which is preliminary data.</text>
</comment>
<keyword evidence="3" id="KW-1185">Reference proteome</keyword>
<organism evidence="2 3">
    <name type="scientific">Kribbella voronezhensis</name>
    <dbReference type="NCBI Taxonomy" id="2512212"/>
    <lineage>
        <taxon>Bacteria</taxon>
        <taxon>Bacillati</taxon>
        <taxon>Actinomycetota</taxon>
        <taxon>Actinomycetes</taxon>
        <taxon>Propionibacteriales</taxon>
        <taxon>Kribbellaceae</taxon>
        <taxon>Kribbella</taxon>
    </lineage>
</organism>
<keyword evidence="1" id="KW-0472">Membrane</keyword>
<dbReference type="AlphaFoldDB" id="A0A4R7T904"/>
<reference evidence="2 3" key="1">
    <citation type="submission" date="2019-03" db="EMBL/GenBank/DDBJ databases">
        <title>Genomic Encyclopedia of Type Strains, Phase III (KMG-III): the genomes of soil and plant-associated and newly described type strains.</title>
        <authorList>
            <person name="Whitman W."/>
        </authorList>
    </citation>
    <scope>NUCLEOTIDE SEQUENCE [LARGE SCALE GENOMIC DNA]</scope>
    <source>
        <strain evidence="2 3">VKM Ac-2575</strain>
    </source>
</reference>
<dbReference type="RefSeq" id="WP_133978024.1">
    <property type="nucleotide sequence ID" value="NZ_SOCE01000001.1"/>
</dbReference>